<evidence type="ECO:0000313" key="18">
    <source>
        <dbReference type="EMBL" id="KAG7109191.1"/>
    </source>
</evidence>
<comment type="similarity">
    <text evidence="4 13">Belongs to the glycosyl hydrolase 3 family.</text>
</comment>
<dbReference type="EMBL" id="JAEMWZ010000645">
    <property type="protein sequence ID" value="KAG7109191.1"/>
    <property type="molecule type" value="Genomic_DNA"/>
</dbReference>
<evidence type="ECO:0000256" key="3">
    <source>
        <dbReference type="ARBA" id="ARBA00004987"/>
    </source>
</evidence>
<dbReference type="GO" id="GO:0005576">
    <property type="term" value="C:extracellular region"/>
    <property type="evidence" value="ECO:0007669"/>
    <property type="project" value="UniProtKB-SubCell"/>
</dbReference>
<dbReference type="PANTHER" id="PTHR42715:SF5">
    <property type="entry name" value="BETA-GLUCOSIDASE M-RELATED"/>
    <property type="match status" value="1"/>
</dbReference>
<feature type="domain" description="Fibronectin type III-like" evidence="15">
    <location>
        <begin position="687"/>
        <end position="756"/>
    </location>
</feature>
<dbReference type="Proteomes" id="UP000689129">
    <property type="component" value="Unassembled WGS sequence"/>
</dbReference>
<dbReference type="SUPFAM" id="SSF52279">
    <property type="entry name" value="Beta-D-glucan exohydrolase, C-terminal domain"/>
    <property type="match status" value="1"/>
</dbReference>
<evidence type="ECO:0000256" key="13">
    <source>
        <dbReference type="RuleBase" id="RU361161"/>
    </source>
</evidence>
<dbReference type="InterPro" id="IPR001764">
    <property type="entry name" value="Glyco_hydro_3_N"/>
</dbReference>
<dbReference type="AlphaFoldDB" id="A0A0G4LFR0"/>
<dbReference type="InterPro" id="IPR017853">
    <property type="entry name" value="GH"/>
</dbReference>
<keyword evidence="11 13" id="KW-0326">Glycosidase</keyword>
<feature type="chain" id="PRO_5007405008" description="beta-glucosidase" evidence="14">
    <location>
        <begin position="22"/>
        <end position="779"/>
    </location>
</feature>
<evidence type="ECO:0000313" key="17">
    <source>
        <dbReference type="EMBL" id="CRK26296.1"/>
    </source>
</evidence>
<evidence type="ECO:0000256" key="1">
    <source>
        <dbReference type="ARBA" id="ARBA00000448"/>
    </source>
</evidence>
<evidence type="ECO:0000313" key="19">
    <source>
        <dbReference type="Proteomes" id="UP000044602"/>
    </source>
</evidence>
<proteinExistence type="inferred from homology"/>
<evidence type="ECO:0000313" key="16">
    <source>
        <dbReference type="EMBL" id="CRK20535.1"/>
    </source>
</evidence>
<evidence type="ECO:0000256" key="4">
    <source>
        <dbReference type="ARBA" id="ARBA00005336"/>
    </source>
</evidence>
<dbReference type="InterPro" id="IPR019800">
    <property type="entry name" value="Glyco_hydro_3_AS"/>
</dbReference>
<dbReference type="Pfam" id="PF14310">
    <property type="entry name" value="Fn3-like"/>
    <property type="match status" value="1"/>
</dbReference>
<dbReference type="Proteomes" id="UP000044602">
    <property type="component" value="Unassembled WGS sequence"/>
</dbReference>
<dbReference type="EMBL" id="CVQI01011112">
    <property type="protein sequence ID" value="CRK20535.1"/>
    <property type="molecule type" value="Genomic_DNA"/>
</dbReference>
<evidence type="ECO:0000256" key="10">
    <source>
        <dbReference type="ARBA" id="ARBA00023277"/>
    </source>
</evidence>
<evidence type="ECO:0000256" key="11">
    <source>
        <dbReference type="ARBA" id="ARBA00023295"/>
    </source>
</evidence>
<dbReference type="Pfam" id="PF01915">
    <property type="entry name" value="Glyco_hydro_3_C"/>
    <property type="match status" value="1"/>
</dbReference>
<evidence type="ECO:0000256" key="5">
    <source>
        <dbReference type="ARBA" id="ARBA00022525"/>
    </source>
</evidence>
<dbReference type="InterPro" id="IPR013783">
    <property type="entry name" value="Ig-like_fold"/>
</dbReference>
<dbReference type="PANTHER" id="PTHR42715">
    <property type="entry name" value="BETA-GLUCOSIDASE"/>
    <property type="match status" value="1"/>
</dbReference>
<dbReference type="GO" id="GO:0030245">
    <property type="term" value="P:cellulose catabolic process"/>
    <property type="evidence" value="ECO:0007669"/>
    <property type="project" value="UniProtKB-UniPathway"/>
</dbReference>
<dbReference type="PRINTS" id="PR00133">
    <property type="entry name" value="GLHYDRLASE3"/>
</dbReference>
<evidence type="ECO:0000256" key="6">
    <source>
        <dbReference type="ARBA" id="ARBA00022729"/>
    </source>
</evidence>
<dbReference type="Gene3D" id="3.20.20.300">
    <property type="entry name" value="Glycoside hydrolase, family 3, N-terminal domain"/>
    <property type="match status" value="1"/>
</dbReference>
<comment type="subcellular location">
    <subcellularLocation>
        <location evidence="2">Secreted</location>
    </subcellularLocation>
</comment>
<keyword evidence="12 13" id="KW-0624">Polysaccharide degradation</keyword>
<dbReference type="Gene3D" id="3.40.50.1700">
    <property type="entry name" value="Glycoside hydrolase family 3 C-terminal domain"/>
    <property type="match status" value="1"/>
</dbReference>
<evidence type="ECO:0000256" key="9">
    <source>
        <dbReference type="ARBA" id="ARBA00023180"/>
    </source>
</evidence>
<dbReference type="SUPFAM" id="SSF51445">
    <property type="entry name" value="(Trans)glycosidases"/>
    <property type="match status" value="1"/>
</dbReference>
<organism evidence="16 20">
    <name type="scientific">Verticillium longisporum</name>
    <name type="common">Verticillium dahliae var. longisporum</name>
    <dbReference type="NCBI Taxonomy" id="100787"/>
    <lineage>
        <taxon>Eukaryota</taxon>
        <taxon>Fungi</taxon>
        <taxon>Dikarya</taxon>
        <taxon>Ascomycota</taxon>
        <taxon>Pezizomycotina</taxon>
        <taxon>Sordariomycetes</taxon>
        <taxon>Hypocreomycetidae</taxon>
        <taxon>Glomerellales</taxon>
        <taxon>Plectosphaerellaceae</taxon>
        <taxon>Verticillium</taxon>
    </lineage>
</organism>
<evidence type="ECO:0000313" key="20">
    <source>
        <dbReference type="Proteomes" id="UP000045706"/>
    </source>
</evidence>
<reference evidence="19 20" key="1">
    <citation type="submission" date="2015-05" db="EMBL/GenBank/DDBJ databases">
        <authorList>
            <person name="Fogelqvist Johan"/>
        </authorList>
    </citation>
    <scope>NUCLEOTIDE SEQUENCE [LARGE SCALE GENOMIC DNA]</scope>
    <source>
        <strain evidence="17">VL1</strain>
        <strain evidence="16">VL2</strain>
    </source>
</reference>
<dbReference type="OrthoDB" id="416222at2759"/>
<dbReference type="InterPro" id="IPR050288">
    <property type="entry name" value="Cellulose_deg_GH3"/>
</dbReference>
<dbReference type="GO" id="GO:0008422">
    <property type="term" value="F:beta-glucosidase activity"/>
    <property type="evidence" value="ECO:0007669"/>
    <property type="project" value="UniProtKB-EC"/>
</dbReference>
<name>A0A0G4LFR0_VERLO</name>
<keyword evidence="6 14" id="KW-0732">Signal</keyword>
<dbReference type="InterPro" id="IPR036962">
    <property type="entry name" value="Glyco_hydro_3_N_sf"/>
</dbReference>
<evidence type="ECO:0000256" key="8">
    <source>
        <dbReference type="ARBA" id="ARBA00023001"/>
    </source>
</evidence>
<dbReference type="PROSITE" id="PS00775">
    <property type="entry name" value="GLYCOSYL_HYDROL_F3"/>
    <property type="match status" value="1"/>
</dbReference>
<comment type="pathway">
    <text evidence="3 13">Glycan metabolism; cellulose degradation.</text>
</comment>
<evidence type="ECO:0000256" key="7">
    <source>
        <dbReference type="ARBA" id="ARBA00022801"/>
    </source>
</evidence>
<comment type="catalytic activity">
    <reaction evidence="1 13">
        <text>Hydrolysis of terminal, non-reducing beta-D-glucosyl residues with release of beta-D-glucose.</text>
        <dbReference type="EC" id="3.2.1.21"/>
    </reaction>
</comment>
<reference evidence="18" key="2">
    <citation type="journal article" date="2021" name="Mol. Plant Pathol.">
        <title>A 20-kb lineage-specific genomic region tames virulence in pathogenic amphidiploid Verticillium longisporum.</title>
        <authorList>
            <person name="Harting R."/>
            <person name="Starke J."/>
            <person name="Kusch H."/>
            <person name="Poggeler S."/>
            <person name="Maurus I."/>
            <person name="Schluter R."/>
            <person name="Landesfeind M."/>
            <person name="Bulla I."/>
            <person name="Nowrousian M."/>
            <person name="de Jonge R."/>
            <person name="Stahlhut G."/>
            <person name="Hoff K.J."/>
            <person name="Asshauer K.P."/>
            <person name="Thurmer A."/>
            <person name="Stanke M."/>
            <person name="Daniel R."/>
            <person name="Morgenstern B."/>
            <person name="Thomma B.P.H.J."/>
            <person name="Kronstad J.W."/>
            <person name="Braus-Stromeyer S.A."/>
            <person name="Braus G.H."/>
        </authorList>
    </citation>
    <scope>NUCLEOTIDE SEQUENCE</scope>
    <source>
        <strain evidence="18">Vl32</strain>
    </source>
</reference>
<dbReference type="Pfam" id="PF00933">
    <property type="entry name" value="Glyco_hydro_3"/>
    <property type="match status" value="1"/>
</dbReference>
<evidence type="ECO:0000259" key="15">
    <source>
        <dbReference type="SMART" id="SM01217"/>
    </source>
</evidence>
<dbReference type="SMART" id="SM01217">
    <property type="entry name" value="Fn3_like"/>
    <property type="match status" value="1"/>
</dbReference>
<accession>A0A0G4LFR0</accession>
<dbReference type="InterPro" id="IPR002772">
    <property type="entry name" value="Glyco_hydro_3_C"/>
</dbReference>
<dbReference type="EMBL" id="CVQH01020140">
    <property type="protein sequence ID" value="CRK26296.1"/>
    <property type="molecule type" value="Genomic_DNA"/>
</dbReference>
<dbReference type="Proteomes" id="UP000045706">
    <property type="component" value="Unassembled WGS sequence"/>
</dbReference>
<protein>
    <recommendedName>
        <fullName evidence="13">beta-glucosidase</fullName>
        <ecNumber evidence="13">3.2.1.21</ecNumber>
    </recommendedName>
</protein>
<keyword evidence="9" id="KW-0325">Glycoprotein</keyword>
<dbReference type="EC" id="3.2.1.21" evidence="13"/>
<keyword evidence="8" id="KW-0136">Cellulose degradation</keyword>
<dbReference type="UniPathway" id="UPA00696"/>
<sequence>MRMRLINILLALPRLLVGVDAKPNGPSELPLYGLSPPFYPSPVANGSSSPRWAAAYRHARAVVGQLTIEEKVNLTNGRLEGPCVGNLGSISRLGVAALCFADGPDGVRGEEFVSAFPAGIHVAATFDQSLMYEYGRAYGEENRAKGINVAMGPVAGPLGRVVLGGRNWEGLSNDPYLAGTGMGAITRGIQDAGVIATPKHWLLNEQEHRRLPGEQGEAISANVDDRTLHELYVFPFMDALREGAASIMCSYQRVNHSYACQNSALLNGVLKTELGFEGFVVSDWGAQRSGVASANAGLDVVMPNAAFWGDSLKEAVANGSVSESRLSDMARRVLASIHYLGQADAYPSLAVHSHFEKAFPFDAQGDHASLIRKIGAAGTVLVKNVNGTLPLGKPRFLAVYGKDATHVAAPWTNPARFGGGYERSISWETLDGTLITGGGSGSNTPPYVVTPFEAIQDRLRRHGGIVRWDFASEDPEPAFVNAEAALVFINAYASERYDRTSLTDSASDRLVQNVASKYSNTIVVVHSAGIRIVDAWIDHPNVTAVIFGGLPGQETGNSLADVLFGDVNPSGKLPYTVARRESDYGHLLNATVTPDYFPETNFNEGLHIDYRYFDAHDIEPRFEFGFGLSYTTFSFADLRLAHLPTAELGEYLDSAVAVVQGGHPALWEVVALASVSVTNAGHVDGREVAQLYVKVPGGDSPVRQLRGFIRTGVLVPGQTEEIVFELTRRDLSVWDTSARQWRLLRGTYRVWAGASSRDLKLQASFHVNSDQALIKQVYQ</sequence>
<evidence type="ECO:0000256" key="12">
    <source>
        <dbReference type="ARBA" id="ARBA00023326"/>
    </source>
</evidence>
<keyword evidence="10 13" id="KW-0119">Carbohydrate metabolism</keyword>
<dbReference type="InterPro" id="IPR026891">
    <property type="entry name" value="Fn3-like"/>
</dbReference>
<evidence type="ECO:0000256" key="2">
    <source>
        <dbReference type="ARBA" id="ARBA00004613"/>
    </source>
</evidence>
<dbReference type="FunFam" id="3.20.20.300:FF:000002">
    <property type="entry name" value="Probable beta-glucosidase"/>
    <property type="match status" value="1"/>
</dbReference>
<dbReference type="InterPro" id="IPR036881">
    <property type="entry name" value="Glyco_hydro_3_C_sf"/>
</dbReference>
<keyword evidence="5" id="KW-0964">Secreted</keyword>
<gene>
    <name evidence="17" type="ORF">BN1708_014465</name>
    <name evidence="16" type="ORF">BN1723_000352</name>
    <name evidence="18" type="ORF">HYQ45_017916</name>
</gene>
<keyword evidence="19" id="KW-1185">Reference proteome</keyword>
<dbReference type="STRING" id="100787.A0A0G4LFR0"/>
<keyword evidence="7 13" id="KW-0378">Hydrolase</keyword>
<dbReference type="Gene3D" id="2.60.40.10">
    <property type="entry name" value="Immunoglobulins"/>
    <property type="match status" value="1"/>
</dbReference>
<evidence type="ECO:0000256" key="14">
    <source>
        <dbReference type="SAM" id="SignalP"/>
    </source>
</evidence>
<feature type="signal peptide" evidence="14">
    <location>
        <begin position="1"/>
        <end position="21"/>
    </location>
</feature>